<name>A0ABV6N9R9_9BACI</name>
<evidence type="ECO:0000256" key="1">
    <source>
        <dbReference type="ARBA" id="ARBA00022448"/>
    </source>
</evidence>
<reference evidence="4 5" key="1">
    <citation type="submission" date="2024-09" db="EMBL/GenBank/DDBJ databases">
        <authorList>
            <person name="Sun Q."/>
            <person name="Mori K."/>
        </authorList>
    </citation>
    <scope>NUCLEOTIDE SEQUENCE [LARGE SCALE GENOMIC DNA]</scope>
    <source>
        <strain evidence="4 5">NCAIM B.02301</strain>
    </source>
</reference>
<keyword evidence="5" id="KW-1185">Reference proteome</keyword>
<keyword evidence="1" id="KW-0813">Transport</keyword>
<evidence type="ECO:0000256" key="3">
    <source>
        <dbReference type="SAM" id="Coils"/>
    </source>
</evidence>
<dbReference type="Proteomes" id="UP001589833">
    <property type="component" value="Unassembled WGS sequence"/>
</dbReference>
<protein>
    <submittedName>
        <fullName evidence="4">MFS transporter</fullName>
    </submittedName>
</protein>
<accession>A0ABV6N9R9</accession>
<comment type="caution">
    <text evidence="4">The sequence shown here is derived from an EMBL/GenBank/DDBJ whole genome shotgun (WGS) entry which is preliminary data.</text>
</comment>
<dbReference type="InterPro" id="IPR011008">
    <property type="entry name" value="Dimeric_a/b-barrel"/>
</dbReference>
<dbReference type="SUPFAM" id="SSF54909">
    <property type="entry name" value="Dimeric alpha+beta barrel"/>
    <property type="match status" value="1"/>
</dbReference>
<feature type="coiled-coil region" evidence="3">
    <location>
        <begin position="11"/>
        <end position="38"/>
    </location>
</feature>
<proteinExistence type="predicted"/>
<sequence length="106" mass="12532">MTKRLQIFMEYKVKANQIEAYERAMKEVIEALVDYEAENIQWYVAEDEDQPFLYVEMYEVPTASHYQILKQIRRQADHAVFGKIVPFIEGGAEKIHCWAFLKKGIT</sequence>
<dbReference type="InterPro" id="IPR010290">
    <property type="entry name" value="TM_effector"/>
</dbReference>
<evidence type="ECO:0000313" key="5">
    <source>
        <dbReference type="Proteomes" id="UP001589833"/>
    </source>
</evidence>
<evidence type="ECO:0000313" key="4">
    <source>
        <dbReference type="EMBL" id="MFC0557519.1"/>
    </source>
</evidence>
<dbReference type="Pfam" id="PF05977">
    <property type="entry name" value="MFS_3"/>
    <property type="match status" value="1"/>
</dbReference>
<dbReference type="Gene3D" id="3.30.70.100">
    <property type="match status" value="1"/>
</dbReference>
<dbReference type="RefSeq" id="WP_273845841.1">
    <property type="nucleotide sequence ID" value="NZ_JAQQWT010000015.1"/>
</dbReference>
<keyword evidence="3" id="KW-0175">Coiled coil</keyword>
<keyword evidence="2" id="KW-1003">Cell membrane</keyword>
<keyword evidence="2" id="KW-0472">Membrane</keyword>
<gene>
    <name evidence="4" type="ORF">ACFFH4_00435</name>
</gene>
<evidence type="ECO:0000256" key="2">
    <source>
        <dbReference type="ARBA" id="ARBA00022475"/>
    </source>
</evidence>
<dbReference type="EMBL" id="JBHLTR010000001">
    <property type="protein sequence ID" value="MFC0557519.1"/>
    <property type="molecule type" value="Genomic_DNA"/>
</dbReference>
<organism evidence="4 5">
    <name type="scientific">Halalkalibacter alkalisediminis</name>
    <dbReference type="NCBI Taxonomy" id="935616"/>
    <lineage>
        <taxon>Bacteria</taxon>
        <taxon>Bacillati</taxon>
        <taxon>Bacillota</taxon>
        <taxon>Bacilli</taxon>
        <taxon>Bacillales</taxon>
        <taxon>Bacillaceae</taxon>
        <taxon>Halalkalibacter</taxon>
    </lineage>
</organism>